<keyword evidence="2" id="KW-0175">Coiled coil</keyword>
<organism evidence="5 6">
    <name type="scientific">Bacillus salacetis</name>
    <dbReference type="NCBI Taxonomy" id="2315464"/>
    <lineage>
        <taxon>Bacteria</taxon>
        <taxon>Bacillati</taxon>
        <taxon>Bacillota</taxon>
        <taxon>Bacilli</taxon>
        <taxon>Bacillales</taxon>
        <taxon>Bacillaceae</taxon>
        <taxon>Bacillus</taxon>
    </lineage>
</organism>
<dbReference type="PROSITE" id="PS51756">
    <property type="entry name" value="LXG"/>
    <property type="match status" value="1"/>
</dbReference>
<dbReference type="EMBL" id="QXIR01000033">
    <property type="protein sequence ID" value="RIW29379.1"/>
    <property type="molecule type" value="Genomic_DNA"/>
</dbReference>
<dbReference type="Proteomes" id="UP000265801">
    <property type="component" value="Unassembled WGS sequence"/>
</dbReference>
<evidence type="ECO:0000313" key="6">
    <source>
        <dbReference type="Proteomes" id="UP000265801"/>
    </source>
</evidence>
<feature type="domain" description="LXG" evidence="4">
    <location>
        <begin position="1"/>
        <end position="234"/>
    </location>
</feature>
<evidence type="ECO:0000256" key="2">
    <source>
        <dbReference type="SAM" id="Coils"/>
    </source>
</evidence>
<dbReference type="RefSeq" id="WP_119548906.1">
    <property type="nucleotide sequence ID" value="NZ_QXIR01000033.1"/>
</dbReference>
<keyword evidence="3" id="KW-1133">Transmembrane helix</keyword>
<keyword evidence="6" id="KW-1185">Reference proteome</keyword>
<evidence type="ECO:0000256" key="3">
    <source>
        <dbReference type="SAM" id="Phobius"/>
    </source>
</evidence>
<evidence type="ECO:0000256" key="1">
    <source>
        <dbReference type="ARBA" id="ARBA00034117"/>
    </source>
</evidence>
<proteinExistence type="inferred from homology"/>
<reference evidence="5 6" key="1">
    <citation type="submission" date="2018-09" db="EMBL/GenBank/DDBJ databases">
        <title>Bacillus saliacetes sp. nov., isolated from Thai shrimp paste (Ka-pi).</title>
        <authorList>
            <person name="Daroonpunt R."/>
            <person name="Tanasupawat S."/>
            <person name="Yiamsombut S."/>
        </authorList>
    </citation>
    <scope>NUCLEOTIDE SEQUENCE [LARGE SCALE GENOMIC DNA]</scope>
    <source>
        <strain evidence="5 6">SKP7-4</strain>
    </source>
</reference>
<comment type="similarity">
    <text evidence="1">In the N-terminal section; belongs to the LXG family.</text>
</comment>
<comment type="caution">
    <text evidence="5">The sequence shown here is derived from an EMBL/GenBank/DDBJ whole genome shotgun (WGS) entry which is preliminary data.</text>
</comment>
<dbReference type="OrthoDB" id="2806194at2"/>
<evidence type="ECO:0000313" key="5">
    <source>
        <dbReference type="EMBL" id="RIW29379.1"/>
    </source>
</evidence>
<accession>A0A3A1QT15</accession>
<feature type="transmembrane region" description="Helical" evidence="3">
    <location>
        <begin position="464"/>
        <end position="487"/>
    </location>
</feature>
<name>A0A3A1QT15_9BACI</name>
<keyword evidence="3" id="KW-0472">Membrane</keyword>
<feature type="coiled-coil region" evidence="2">
    <location>
        <begin position="13"/>
        <end position="40"/>
    </location>
</feature>
<dbReference type="Pfam" id="PF04740">
    <property type="entry name" value="LXG"/>
    <property type="match status" value="1"/>
</dbReference>
<keyword evidence="3" id="KW-0812">Transmembrane</keyword>
<protein>
    <submittedName>
        <fullName evidence="5">Transposase</fullName>
    </submittedName>
</protein>
<evidence type="ECO:0000259" key="4">
    <source>
        <dbReference type="PROSITE" id="PS51756"/>
    </source>
</evidence>
<gene>
    <name evidence="5" type="ORF">D3H55_19140</name>
</gene>
<sequence>MKVLKALPFHEGIKSQQENLKRLQGEIEAILEAIESFSRMEESLKGKGGSAIRAFYRDCHVPFLEFFLTFRDKFNIMLDQMLSALNSLEPHSSGVIREDFLEGEIQSKLNEVRQLTASLTDEGNAIIRSVSDIVMIPKLNDENFQDSVWRAVKKKDDTITDLHQFDRSQTTAMDMIADDIETMEQWLSDLEGMIKDGLVNNNFPTKQWKEYISVSPLTTELAKRNGEEVKEDLRLKQKEDVSSQKRYNAIVSGAITSFRMFRAGRKDGLRIEKVYNPQTGKHSYRMYATERALESFGVLPDRKAKGELMKSLPKNMRKYTEKHKIIAENKVVTLKYASKKPGQSGWSKVGDDILKEHAPLAYWNNQATNTEKLKTVGKAAISGAGKSFKDAVDFKGIATSGPGKSSIKALGPLGAGLTYYSNHHKAVEDGLTGSAAVGRATVDTTIDLAVSGAVQAAFTAAGTAFIPIPGVGTAIGIGAGMFANYLLNKKSEKSGKSVLDNIKGWFR</sequence>
<dbReference type="InterPro" id="IPR006829">
    <property type="entry name" value="LXG_dom"/>
</dbReference>
<dbReference type="AlphaFoldDB" id="A0A3A1QT15"/>